<keyword evidence="2" id="KW-0964">Secreted</keyword>
<evidence type="ECO:0000313" key="7">
    <source>
        <dbReference type="Proteomes" id="UP001230426"/>
    </source>
</evidence>
<comment type="caution">
    <text evidence="6">The sequence shown here is derived from an EMBL/GenBank/DDBJ whole genome shotgun (WGS) entry which is preliminary data.</text>
</comment>
<feature type="region of interest" description="Disordered" evidence="4">
    <location>
        <begin position="567"/>
        <end position="590"/>
    </location>
</feature>
<dbReference type="CDD" id="cd21112">
    <property type="entry name" value="alphaLP-like"/>
    <property type="match status" value="1"/>
</dbReference>
<dbReference type="EMBL" id="JAUSRB010000002">
    <property type="protein sequence ID" value="MDP9869225.1"/>
    <property type="molecule type" value="Genomic_DNA"/>
</dbReference>
<evidence type="ECO:0000256" key="2">
    <source>
        <dbReference type="ARBA" id="ARBA00022525"/>
    </source>
</evidence>
<comment type="subcellular location">
    <subcellularLocation>
        <location evidence="1">Secreted</location>
    </subcellularLocation>
</comment>
<evidence type="ECO:0000313" key="6">
    <source>
        <dbReference type="EMBL" id="MDP9869225.1"/>
    </source>
</evidence>
<dbReference type="InterPro" id="IPR009003">
    <property type="entry name" value="Peptidase_S1_PA"/>
</dbReference>
<dbReference type="InterPro" id="IPR055372">
    <property type="entry name" value="CBM96"/>
</dbReference>
<protein>
    <recommendedName>
        <fullName evidence="5">Carbohydrate-binding module family 96 domain-containing protein</fullName>
    </recommendedName>
</protein>
<dbReference type="NCBIfam" id="NF033679">
    <property type="entry name" value="DNRLRE_dom"/>
    <property type="match status" value="1"/>
</dbReference>
<keyword evidence="3" id="KW-0732">Signal</keyword>
<name>A0ABT9RLR1_9ACTN</name>
<gene>
    <name evidence="6" type="ORF">J2S55_008491</name>
</gene>
<dbReference type="InterPro" id="IPR043504">
    <property type="entry name" value="Peptidase_S1_PA_chymotrypsin"/>
</dbReference>
<evidence type="ECO:0000259" key="5">
    <source>
        <dbReference type="Pfam" id="PF24517"/>
    </source>
</evidence>
<keyword evidence="7" id="KW-1185">Reference proteome</keyword>
<dbReference type="Proteomes" id="UP001230426">
    <property type="component" value="Unassembled WGS sequence"/>
</dbReference>
<accession>A0ABT9RLR1</accession>
<dbReference type="Gene3D" id="2.40.10.10">
    <property type="entry name" value="Trypsin-like serine proteases"/>
    <property type="match status" value="2"/>
</dbReference>
<dbReference type="SUPFAM" id="SSF50494">
    <property type="entry name" value="Trypsin-like serine proteases"/>
    <property type="match status" value="1"/>
</dbReference>
<feature type="compositionally biased region" description="Low complexity" evidence="4">
    <location>
        <begin position="46"/>
        <end position="68"/>
    </location>
</feature>
<dbReference type="Pfam" id="PF24517">
    <property type="entry name" value="CBM96"/>
    <property type="match status" value="1"/>
</dbReference>
<evidence type="ECO:0000256" key="1">
    <source>
        <dbReference type="ARBA" id="ARBA00004613"/>
    </source>
</evidence>
<evidence type="ECO:0000256" key="4">
    <source>
        <dbReference type="SAM" id="MobiDB-lite"/>
    </source>
</evidence>
<feature type="region of interest" description="Disordered" evidence="4">
    <location>
        <begin position="46"/>
        <end position="72"/>
    </location>
</feature>
<proteinExistence type="predicted"/>
<evidence type="ECO:0000256" key="3">
    <source>
        <dbReference type="ARBA" id="ARBA00022729"/>
    </source>
</evidence>
<sequence>MMIFTWIGALVHIPPTSSAHHARKRLLRGITTGLLITPLLAIATTPSASADPAPSTPSQQNPTPTGSPKTPVELLGAATETTRFWKHPDGRVTSEVWSRPVRVKQRGAWAWIDPTLAEQNGTVKPKVIKGDLTLSAGGSTGPFTIFSPNPQQSLALSWPTDLPKPTLQGSRATYPDAAGPGADLVVTALPTGFRQDVVLRTRPDKAPQLEIPVNAKGLKLVEASDGRLRLTDQHGKNVAAAPKPALRDTMDPKGRDHRGKRGTVDVKVRTEGDRQTLLLTPDSGFLADPATAYPVTITSAFSMAITADTDVNSVYDFNNVDGPALKAGTESSGEKARAYLKFDVSAMIGQNVSNATLSLLNIDGPSCGTKVGAGIQVRRVTSAWDPFTLTWSPQPTNTTENAVINTSSVHSGSCDPAPMNWDITAIARQWTGEAGNYGLVLISPTEAKSANSRVFPSSEDTDFNSPPKLTATFTPAGGPTVVSPAGPDGVEVFTAPNNWGTDALPVAEAQAHALSSAYDRAEAHPDALAPPHLDMVSGQVIAPAATVEGRDLGSAALTGAAYLSNGATDWTTPGEYTGADTDPDPEGPAGTTENYTFTPQVLDVANSTNRLTAIADEVLDLDTTQLPGANSLFAARPWPERNQVLLQAKAVTPELRLALAQRYGTNTIAIWLRPNASLPQADESRDNDDDDYVNGGSAYTINAGGSCSTGFAWRAPDKDYMISAGHCLPRDPNDIGGTSIGLRVHSTWIDGKGTEKLAGQSTYYGDTSAIGIIMRKPTASIFVGGVTSTAKRSVAGRWSRRAIVGDQYCVGGKSTGQTCRWKVTDLGWKVDYNKQNGGAFAGTARWVHRGTRAGTCTRGGDSGGPVYTIRPEDGYVVAKGIHSGSDDVGASSSECVEFFTDIHDVIKAYGGDIMKRK</sequence>
<feature type="domain" description="Carbohydrate-binding module family 96" evidence="5">
    <location>
        <begin position="303"/>
        <end position="466"/>
    </location>
</feature>
<organism evidence="6 7">
    <name type="scientific">Streptosporangium brasiliense</name>
    <dbReference type="NCBI Taxonomy" id="47480"/>
    <lineage>
        <taxon>Bacteria</taxon>
        <taxon>Bacillati</taxon>
        <taxon>Actinomycetota</taxon>
        <taxon>Actinomycetes</taxon>
        <taxon>Streptosporangiales</taxon>
        <taxon>Streptosporangiaceae</taxon>
        <taxon>Streptosporangium</taxon>
    </lineage>
</organism>
<reference evidence="6 7" key="1">
    <citation type="submission" date="2023-07" db="EMBL/GenBank/DDBJ databases">
        <title>Sequencing the genomes of 1000 actinobacteria strains.</title>
        <authorList>
            <person name="Klenk H.-P."/>
        </authorList>
    </citation>
    <scope>NUCLEOTIDE SEQUENCE [LARGE SCALE GENOMIC DNA]</scope>
    <source>
        <strain evidence="6 7">DSM 44109</strain>
    </source>
</reference>